<dbReference type="AlphaFoldDB" id="A0A2S2P6Q2"/>
<comment type="similarity">
    <text evidence="1">Belongs to the peptidase C1 family.</text>
</comment>
<evidence type="ECO:0000259" key="5">
    <source>
        <dbReference type="SMART" id="SM00645"/>
    </source>
</evidence>
<dbReference type="EMBL" id="GGMR01012491">
    <property type="protein sequence ID" value="MBY25110.1"/>
    <property type="molecule type" value="Transcribed_RNA"/>
</dbReference>
<reference evidence="6" key="1">
    <citation type="submission" date="2018-04" db="EMBL/GenBank/DDBJ databases">
        <title>Transcriptome of Schizaphis graminum biotype I.</title>
        <authorList>
            <person name="Scully E.D."/>
            <person name="Geib S.M."/>
            <person name="Palmer N.A."/>
            <person name="Koch K."/>
            <person name="Bradshaw J."/>
            <person name="Heng-Moss T."/>
            <person name="Sarath G."/>
        </authorList>
    </citation>
    <scope>NUCLEOTIDE SEQUENCE</scope>
</reference>
<proteinExistence type="inferred from homology"/>
<dbReference type="InterPro" id="IPR013128">
    <property type="entry name" value="Peptidase_C1A"/>
</dbReference>
<feature type="domain" description="Peptidase C1A papain C-terminal" evidence="5">
    <location>
        <begin position="50"/>
        <end position="194"/>
    </location>
</feature>
<dbReference type="InterPro" id="IPR038765">
    <property type="entry name" value="Papain-like_cys_pep_sf"/>
</dbReference>
<dbReference type="SUPFAM" id="SSF54001">
    <property type="entry name" value="Cysteine proteinases"/>
    <property type="match status" value="1"/>
</dbReference>
<dbReference type="SMART" id="SM00645">
    <property type="entry name" value="Pept_C1"/>
    <property type="match status" value="1"/>
</dbReference>
<dbReference type="Gene3D" id="3.90.70.10">
    <property type="entry name" value="Cysteine proteinases"/>
    <property type="match status" value="1"/>
</dbReference>
<accession>A0A2S2P6Q2</accession>
<evidence type="ECO:0000313" key="6">
    <source>
        <dbReference type="EMBL" id="MBY25110.1"/>
    </source>
</evidence>
<dbReference type="InterPro" id="IPR000668">
    <property type="entry name" value="Peptidase_C1A_C"/>
</dbReference>
<dbReference type="PANTHER" id="PTHR12411">
    <property type="entry name" value="CYSTEINE PROTEASE FAMILY C1-RELATED"/>
    <property type="match status" value="1"/>
</dbReference>
<keyword evidence="4" id="KW-0788">Thiol protease</keyword>
<dbReference type="GO" id="GO:0008234">
    <property type="term" value="F:cysteine-type peptidase activity"/>
    <property type="evidence" value="ECO:0007669"/>
    <property type="project" value="UniProtKB-KW"/>
</dbReference>
<keyword evidence="2" id="KW-0645">Protease</keyword>
<dbReference type="InterPro" id="IPR000169">
    <property type="entry name" value="Pept_cys_AS"/>
</dbReference>
<gene>
    <name evidence="6" type="primary">cpr-5_3</name>
    <name evidence="6" type="ORF">g.12907</name>
</gene>
<evidence type="ECO:0000256" key="2">
    <source>
        <dbReference type="ARBA" id="ARBA00022670"/>
    </source>
</evidence>
<sequence length="197" mass="21973">MKAGVNFNPSTPKEHFLKLLGSKGVQIPNKVNHKMYKTDDKAYNKLSCRIPRQFDAREKWRHCNTIGEVLDQGNCGSCWALATSSAFADRLCVDTNGDFNELLSAEEITFCCHSYSCGNGCNGGYPIRAWKRFKTHGLVTEGNYKSGEDCKPYRVPPCPCVEQGNHTCAGPPPSELNNNCTEKCDGNLDLDFDQDHR</sequence>
<dbReference type="GO" id="GO:0006508">
    <property type="term" value="P:proteolysis"/>
    <property type="evidence" value="ECO:0007669"/>
    <property type="project" value="UniProtKB-KW"/>
</dbReference>
<dbReference type="PROSITE" id="PS00139">
    <property type="entry name" value="THIOL_PROTEASE_CYS"/>
    <property type="match status" value="1"/>
</dbReference>
<organism evidence="6">
    <name type="scientific">Schizaphis graminum</name>
    <name type="common">Green bug aphid</name>
    <dbReference type="NCBI Taxonomy" id="13262"/>
    <lineage>
        <taxon>Eukaryota</taxon>
        <taxon>Metazoa</taxon>
        <taxon>Ecdysozoa</taxon>
        <taxon>Arthropoda</taxon>
        <taxon>Hexapoda</taxon>
        <taxon>Insecta</taxon>
        <taxon>Pterygota</taxon>
        <taxon>Neoptera</taxon>
        <taxon>Paraneoptera</taxon>
        <taxon>Hemiptera</taxon>
        <taxon>Sternorrhyncha</taxon>
        <taxon>Aphidomorpha</taxon>
        <taxon>Aphidoidea</taxon>
        <taxon>Aphididae</taxon>
        <taxon>Aphidini</taxon>
        <taxon>Schizaphis</taxon>
    </lineage>
</organism>
<dbReference type="Pfam" id="PF00112">
    <property type="entry name" value="Peptidase_C1"/>
    <property type="match status" value="1"/>
</dbReference>
<name>A0A2S2P6Q2_SCHGA</name>
<keyword evidence="3" id="KW-0378">Hydrolase</keyword>
<protein>
    <submittedName>
        <fullName evidence="6">Cathepsin B-like cysteine proteinase 5</fullName>
    </submittedName>
</protein>
<evidence type="ECO:0000256" key="3">
    <source>
        <dbReference type="ARBA" id="ARBA00022801"/>
    </source>
</evidence>
<evidence type="ECO:0000256" key="4">
    <source>
        <dbReference type="ARBA" id="ARBA00022807"/>
    </source>
</evidence>
<evidence type="ECO:0000256" key="1">
    <source>
        <dbReference type="ARBA" id="ARBA00008455"/>
    </source>
</evidence>